<dbReference type="EMBL" id="CP019699">
    <property type="protein sequence ID" value="AQS55919.1"/>
    <property type="molecule type" value="Genomic_DNA"/>
</dbReference>
<feature type="transmembrane region" description="Helical" evidence="1">
    <location>
        <begin position="40"/>
        <end position="64"/>
    </location>
</feature>
<feature type="transmembrane region" description="Helical" evidence="1">
    <location>
        <begin position="12"/>
        <end position="33"/>
    </location>
</feature>
<evidence type="ECO:0000256" key="1">
    <source>
        <dbReference type="SAM" id="Phobius"/>
    </source>
</evidence>
<dbReference type="PANTHER" id="PTHR31446:SF29">
    <property type="entry name" value="ACID PHOSPHATASE_VANADIUM-DEPENDENT HALOPEROXIDASE-RELATED PROTEIN"/>
    <property type="match status" value="1"/>
</dbReference>
<keyword evidence="3" id="KW-1185">Reference proteome</keyword>
<evidence type="ECO:0000313" key="2">
    <source>
        <dbReference type="EMBL" id="AQS55919.1"/>
    </source>
</evidence>
<dbReference type="KEGG" id="ntr:B0W44_09065"/>
<keyword evidence="1" id="KW-0812">Transmembrane</keyword>
<dbReference type="Proteomes" id="UP000188603">
    <property type="component" value="Chromosome"/>
</dbReference>
<reference evidence="2 3" key="1">
    <citation type="journal article" date="2015" name="Int. J. Syst. Evol. Microbiol.">
        <title>Novibacillus thermophilus gen. nov., sp. nov., a Gram-staining-negative and moderately thermophilic member of the family Thermoactinomycetaceae.</title>
        <authorList>
            <person name="Yang G."/>
            <person name="Chen J."/>
            <person name="Zhou S."/>
        </authorList>
    </citation>
    <scope>NUCLEOTIDE SEQUENCE [LARGE SCALE GENOMIC DNA]</scope>
    <source>
        <strain evidence="2 3">SG-1</strain>
    </source>
</reference>
<dbReference type="PANTHER" id="PTHR31446">
    <property type="entry name" value="ACID PHOSPHATASE/VANADIUM-DEPENDENT HALOPEROXIDASE-RELATED PROTEIN"/>
    <property type="match status" value="1"/>
</dbReference>
<gene>
    <name evidence="2" type="ORF">B0W44_09065</name>
</gene>
<keyword evidence="1" id="KW-1133">Transmembrane helix</keyword>
<organism evidence="2 3">
    <name type="scientific">Novibacillus thermophilus</name>
    <dbReference type="NCBI Taxonomy" id="1471761"/>
    <lineage>
        <taxon>Bacteria</taxon>
        <taxon>Bacillati</taxon>
        <taxon>Bacillota</taxon>
        <taxon>Bacilli</taxon>
        <taxon>Bacillales</taxon>
        <taxon>Thermoactinomycetaceae</taxon>
        <taxon>Novibacillus</taxon>
    </lineage>
</organism>
<dbReference type="InterPro" id="IPR003832">
    <property type="entry name" value="DUF212"/>
</dbReference>
<dbReference type="AlphaFoldDB" id="A0A1U9K778"/>
<keyword evidence="1" id="KW-0472">Membrane</keyword>
<name>A0A1U9K778_9BACL</name>
<sequence length="160" mass="17856">MWTSHLINYPLWSALIAIGAAQLMKIPLFYAFHRRWKWELLFSTGGMPSSHSAAVTALATSIGISDGFDSHLFAICVVFGIIVMYDATGVRRQAGMQAVVLNQLVHDFNEVVESLKTMKNRTPIENRTRLKELLGHQPIEVFVGAWFGIFVALGTLFIFG</sequence>
<accession>A0A1U9K778</accession>
<evidence type="ECO:0008006" key="4">
    <source>
        <dbReference type="Google" id="ProtNLM"/>
    </source>
</evidence>
<dbReference type="STRING" id="1471761.B0W44_09065"/>
<dbReference type="RefSeq" id="WP_228441621.1">
    <property type="nucleotide sequence ID" value="NZ_CP019699.1"/>
</dbReference>
<evidence type="ECO:0000313" key="3">
    <source>
        <dbReference type="Proteomes" id="UP000188603"/>
    </source>
</evidence>
<feature type="transmembrane region" description="Helical" evidence="1">
    <location>
        <begin position="70"/>
        <end position="87"/>
    </location>
</feature>
<dbReference type="Pfam" id="PF02681">
    <property type="entry name" value="DUF212"/>
    <property type="match status" value="1"/>
</dbReference>
<proteinExistence type="predicted"/>
<feature type="transmembrane region" description="Helical" evidence="1">
    <location>
        <begin position="139"/>
        <end position="159"/>
    </location>
</feature>
<protein>
    <recommendedName>
        <fullName evidence="4">Acid phosphatase</fullName>
    </recommendedName>
</protein>